<evidence type="ECO:0000313" key="1">
    <source>
        <dbReference type="EMBL" id="WPB86423.1"/>
    </source>
</evidence>
<organism evidence="1 2">
    <name type="scientific">Sediminicoccus rosea</name>
    <dbReference type="NCBI Taxonomy" id="1225128"/>
    <lineage>
        <taxon>Bacteria</taxon>
        <taxon>Pseudomonadati</taxon>
        <taxon>Pseudomonadota</taxon>
        <taxon>Alphaproteobacteria</taxon>
        <taxon>Acetobacterales</taxon>
        <taxon>Roseomonadaceae</taxon>
        <taxon>Sediminicoccus</taxon>
    </lineage>
</organism>
<protein>
    <submittedName>
        <fullName evidence="1">Uncharacterized protein</fullName>
    </submittedName>
</protein>
<dbReference type="Proteomes" id="UP001305521">
    <property type="component" value="Chromosome"/>
</dbReference>
<sequence>MKVQKPLLIGLCVAGLLAIAARPAWDILVLIFEDPLSDHGAAVFSFVGERPDEVRIVAFRLGENARLSEEASDRSYTIPSPSSRGTMSWATVSAREGRQQAEIRYRVGHSAETKVFQFDVDLIAQSQCDVAVRFAEEGPRASACTNHRPASYGGTWRH</sequence>
<gene>
    <name evidence="1" type="ORF">R9Z33_05995</name>
</gene>
<name>A0ABZ0PM74_9PROT</name>
<reference evidence="1 2" key="1">
    <citation type="submission" date="2023-11" db="EMBL/GenBank/DDBJ databases">
        <title>Arctic aerobic anoxygenic photoheterotroph Sediminicoccus rosea KRV36 adapts its photosynthesis to long days of polar summer.</title>
        <authorList>
            <person name="Tomasch J."/>
            <person name="Kopejtka K."/>
            <person name="Bily T."/>
            <person name="Gardiner A.T."/>
            <person name="Gardian Z."/>
            <person name="Shivaramu S."/>
            <person name="Koblizek M."/>
            <person name="Engelhardt F."/>
            <person name="Kaftan D."/>
        </authorList>
    </citation>
    <scope>NUCLEOTIDE SEQUENCE [LARGE SCALE GENOMIC DNA]</scope>
    <source>
        <strain evidence="1 2">R-30</strain>
    </source>
</reference>
<proteinExistence type="predicted"/>
<accession>A0ABZ0PM74</accession>
<dbReference type="EMBL" id="CP137852">
    <property type="protein sequence ID" value="WPB86423.1"/>
    <property type="molecule type" value="Genomic_DNA"/>
</dbReference>
<keyword evidence="2" id="KW-1185">Reference proteome</keyword>
<dbReference type="RefSeq" id="WP_318650396.1">
    <property type="nucleotide sequence ID" value="NZ_CP137852.1"/>
</dbReference>
<evidence type="ECO:0000313" key="2">
    <source>
        <dbReference type="Proteomes" id="UP001305521"/>
    </source>
</evidence>